<accession>A0A392NF98</accession>
<dbReference type="AlphaFoldDB" id="A0A392NF98"/>
<dbReference type="Proteomes" id="UP000265520">
    <property type="component" value="Unassembled WGS sequence"/>
</dbReference>
<dbReference type="EMBL" id="LXQA010037536">
    <property type="protein sequence ID" value="MCH98422.1"/>
    <property type="molecule type" value="Genomic_DNA"/>
</dbReference>
<feature type="non-terminal residue" evidence="2">
    <location>
        <position position="332"/>
    </location>
</feature>
<organism evidence="2 3">
    <name type="scientific">Trifolium medium</name>
    <dbReference type="NCBI Taxonomy" id="97028"/>
    <lineage>
        <taxon>Eukaryota</taxon>
        <taxon>Viridiplantae</taxon>
        <taxon>Streptophyta</taxon>
        <taxon>Embryophyta</taxon>
        <taxon>Tracheophyta</taxon>
        <taxon>Spermatophyta</taxon>
        <taxon>Magnoliopsida</taxon>
        <taxon>eudicotyledons</taxon>
        <taxon>Gunneridae</taxon>
        <taxon>Pentapetalae</taxon>
        <taxon>rosids</taxon>
        <taxon>fabids</taxon>
        <taxon>Fabales</taxon>
        <taxon>Fabaceae</taxon>
        <taxon>Papilionoideae</taxon>
        <taxon>50 kb inversion clade</taxon>
        <taxon>NPAAA clade</taxon>
        <taxon>Hologalegina</taxon>
        <taxon>IRL clade</taxon>
        <taxon>Trifolieae</taxon>
        <taxon>Trifolium</taxon>
    </lineage>
</organism>
<proteinExistence type="predicted"/>
<reference evidence="2 3" key="1">
    <citation type="journal article" date="2018" name="Front. Plant Sci.">
        <title>Red Clover (Trifolium pratense) and Zigzag Clover (T. medium) - A Picture of Genomic Similarities and Differences.</title>
        <authorList>
            <person name="Dluhosova J."/>
            <person name="Istvanek J."/>
            <person name="Nedelnik J."/>
            <person name="Repkova J."/>
        </authorList>
    </citation>
    <scope>NUCLEOTIDE SEQUENCE [LARGE SCALE GENOMIC DNA]</scope>
    <source>
        <strain evidence="3">cv. 10/8</strain>
        <tissue evidence="2">Leaf</tissue>
    </source>
</reference>
<sequence length="332" mass="35681">MSTAEVEDVASLVVPSEASDEAEDGCAENSGEDDASSHELDVDVSNCRQHRGSLETKGGQPMCDQVAKERDIILTCEKSTHNSFSQVEIPYEPPTSVGKEETEVRPADKVSVLAGSVENVKCLNGGTRGVEEVEYVVVKEGGPCLCCDPSLEGVGLKGPLPNPHFSGHPELGFIHSDPEFLGLLVEEEVRRYSSISEPEEVLSSQRNKAHNHIPKIRNQKSHSKFNKLGLPKCLQLAEAVKSGGGRARKRRLKGESRSSAVAVVGGDEVIYPAKATVCSHLNKTLDSVMALPSVTPTSGINLLSDSENSKVLESVCDDLDIERDKLVEAAKL</sequence>
<protein>
    <submittedName>
        <fullName evidence="2">Uncharacterized protein</fullName>
    </submittedName>
</protein>
<comment type="caution">
    <text evidence="2">The sequence shown here is derived from an EMBL/GenBank/DDBJ whole genome shotgun (WGS) entry which is preliminary data.</text>
</comment>
<keyword evidence="3" id="KW-1185">Reference proteome</keyword>
<gene>
    <name evidence="2" type="ORF">A2U01_0019424</name>
</gene>
<feature type="region of interest" description="Disordered" evidence="1">
    <location>
        <begin position="1"/>
        <end position="61"/>
    </location>
</feature>
<feature type="compositionally biased region" description="Acidic residues" evidence="1">
    <location>
        <begin position="18"/>
        <end position="34"/>
    </location>
</feature>
<evidence type="ECO:0000256" key="1">
    <source>
        <dbReference type="SAM" id="MobiDB-lite"/>
    </source>
</evidence>
<name>A0A392NF98_9FABA</name>
<evidence type="ECO:0000313" key="2">
    <source>
        <dbReference type="EMBL" id="MCH98422.1"/>
    </source>
</evidence>
<evidence type="ECO:0000313" key="3">
    <source>
        <dbReference type="Proteomes" id="UP000265520"/>
    </source>
</evidence>